<accession>U5W603</accession>
<dbReference type="STRING" id="1246995.AFR_25585"/>
<dbReference type="KEGG" id="afs:AFR_25585"/>
<evidence type="ECO:0000313" key="2">
    <source>
        <dbReference type="EMBL" id="AGZ43381.1"/>
    </source>
</evidence>
<dbReference type="RefSeq" id="WP_023364028.1">
    <property type="nucleotide sequence ID" value="NC_022657.1"/>
</dbReference>
<keyword evidence="1" id="KW-0812">Transmembrane</keyword>
<protein>
    <submittedName>
        <fullName evidence="2">Uncharacterized protein</fullName>
    </submittedName>
</protein>
<dbReference type="EMBL" id="CP006272">
    <property type="protein sequence ID" value="AGZ43381.1"/>
    <property type="molecule type" value="Genomic_DNA"/>
</dbReference>
<dbReference type="HOGENOM" id="CLU_149127_0_0_11"/>
<organism evidence="2 3">
    <name type="scientific">Actinoplanes friuliensis DSM 7358</name>
    <dbReference type="NCBI Taxonomy" id="1246995"/>
    <lineage>
        <taxon>Bacteria</taxon>
        <taxon>Bacillati</taxon>
        <taxon>Actinomycetota</taxon>
        <taxon>Actinomycetes</taxon>
        <taxon>Micromonosporales</taxon>
        <taxon>Micromonosporaceae</taxon>
        <taxon>Actinoplanes</taxon>
    </lineage>
</organism>
<keyword evidence="1" id="KW-1133">Transmembrane helix</keyword>
<name>U5W603_9ACTN</name>
<sequence length="145" mass="15428">MSLLDVGKLALITVTPTLIGALVVYAPKWCSAVARAWPRTTADEPVPAGPPIEQLAADLRRLLRLHDELTGSAHIAMRAHRLWAVEAAISVRAVEAAQALDVPHLEPAPDGMLSRTELGRLLHALADSGLVLPATVGPFTKDGRI</sequence>
<dbReference type="OrthoDB" id="3297107at2"/>
<dbReference type="AlphaFoldDB" id="U5W603"/>
<dbReference type="PATRIC" id="fig|1246995.3.peg.5185"/>
<gene>
    <name evidence="2" type="ORF">AFR_25585</name>
</gene>
<feature type="transmembrane region" description="Helical" evidence="1">
    <location>
        <begin position="6"/>
        <end position="26"/>
    </location>
</feature>
<dbReference type="Proteomes" id="UP000017746">
    <property type="component" value="Chromosome"/>
</dbReference>
<evidence type="ECO:0000313" key="3">
    <source>
        <dbReference type="Proteomes" id="UP000017746"/>
    </source>
</evidence>
<keyword evidence="1" id="KW-0472">Membrane</keyword>
<proteinExistence type="predicted"/>
<reference evidence="2 3" key="1">
    <citation type="journal article" date="2014" name="J. Biotechnol.">
        <title>Complete genome sequence of the actinobacterium Actinoplanes friuliensis HAG 010964, producer of the lipopeptide antibiotic friulimycin.</title>
        <authorList>
            <person name="Ruckert C."/>
            <person name="Szczepanowski R."/>
            <person name="Albersmeier A."/>
            <person name="Goesmann A."/>
            <person name="Fischer N."/>
            <person name="Steinkamper A."/>
            <person name="Puhler A."/>
            <person name="Biener R."/>
            <person name="Schwartz D."/>
            <person name="Kalinowski J."/>
        </authorList>
    </citation>
    <scope>NUCLEOTIDE SEQUENCE [LARGE SCALE GENOMIC DNA]</scope>
    <source>
        <strain evidence="2 3">DSM 7358</strain>
    </source>
</reference>
<evidence type="ECO:0000256" key="1">
    <source>
        <dbReference type="SAM" id="Phobius"/>
    </source>
</evidence>
<keyword evidence="3" id="KW-1185">Reference proteome</keyword>